<reference evidence="1 2" key="1">
    <citation type="journal article" date="2015" name="PeerJ">
        <title>First genomic representation of candidate bacterial phylum KSB3 points to enhanced environmental sensing as a trigger of wastewater bulking.</title>
        <authorList>
            <person name="Sekiguchi Y."/>
            <person name="Ohashi A."/>
            <person name="Parks D.H."/>
            <person name="Yamauchi T."/>
            <person name="Tyson G.W."/>
            <person name="Hugenholtz P."/>
        </authorList>
    </citation>
    <scope>NUCLEOTIDE SEQUENCE [LARGE SCALE GENOMIC DNA]</scope>
</reference>
<dbReference type="EMBL" id="DF820456">
    <property type="protein sequence ID" value="GAK50526.1"/>
    <property type="molecule type" value="Genomic_DNA"/>
</dbReference>
<dbReference type="InterPro" id="IPR002763">
    <property type="entry name" value="DUF72"/>
</dbReference>
<dbReference type="STRING" id="1499966.U14_01757"/>
<protein>
    <recommendedName>
        <fullName evidence="3">DUF72 domain-containing protein</fullName>
    </recommendedName>
</protein>
<evidence type="ECO:0008006" key="3">
    <source>
        <dbReference type="Google" id="ProtNLM"/>
    </source>
</evidence>
<accession>A0A0S6VZD0</accession>
<name>A0A0S6VZD0_9BACT</name>
<proteinExistence type="predicted"/>
<dbReference type="InterPro" id="IPR036520">
    <property type="entry name" value="UPF0759_sf"/>
</dbReference>
<dbReference type="PANTHER" id="PTHR30348:SF13">
    <property type="entry name" value="UPF0759 PROTEIN YUNF"/>
    <property type="match status" value="1"/>
</dbReference>
<dbReference type="Proteomes" id="UP000030700">
    <property type="component" value="Unassembled WGS sequence"/>
</dbReference>
<gene>
    <name evidence="1" type="ORF">U14_01757</name>
</gene>
<dbReference type="PANTHER" id="PTHR30348">
    <property type="entry name" value="UNCHARACTERIZED PROTEIN YECE"/>
    <property type="match status" value="1"/>
</dbReference>
<keyword evidence="2" id="KW-1185">Reference proteome</keyword>
<dbReference type="HOGENOM" id="CLU_046519_0_1_0"/>
<dbReference type="AlphaFoldDB" id="A0A0S6VZD0"/>
<evidence type="ECO:0000313" key="1">
    <source>
        <dbReference type="EMBL" id="GAK50526.1"/>
    </source>
</evidence>
<sequence>MILIGTSGFHYADWVGAFYPPALPKDEWLAYYSQHFRACELNFSYYRVPTAQTLARMLEQSEGRVTFAVKAHQEMTHERGDNAAVFTAFIEALKPLREAAVLGCVLAQFPFSFHATRANSEYLERFRERMGEIPLVIEFRNHRWVREATFALLKRLNCGFCCVDEPRLDGLLPPLAVATSDIGYVRFHGRNQEKWWQHDTPEERYSYQYVDAELQEWTPKIQTLQTNTHAVYVFMNNHPQGHAVDNAKQLERLLTPSYPEL</sequence>
<dbReference type="SUPFAM" id="SSF117396">
    <property type="entry name" value="TM1631-like"/>
    <property type="match status" value="1"/>
</dbReference>
<dbReference type="Gene3D" id="3.20.20.410">
    <property type="entry name" value="Protein of unknown function UPF0759"/>
    <property type="match status" value="1"/>
</dbReference>
<dbReference type="Pfam" id="PF01904">
    <property type="entry name" value="DUF72"/>
    <property type="match status" value="1"/>
</dbReference>
<evidence type="ECO:0000313" key="2">
    <source>
        <dbReference type="Proteomes" id="UP000030700"/>
    </source>
</evidence>
<organism evidence="1 2">
    <name type="scientific">Candidatus Moduliflexus flocculans</name>
    <dbReference type="NCBI Taxonomy" id="1499966"/>
    <lineage>
        <taxon>Bacteria</taxon>
        <taxon>Candidatus Moduliflexota</taxon>
        <taxon>Candidatus Moduliflexia</taxon>
        <taxon>Candidatus Moduliflexales</taxon>
        <taxon>Candidatus Moduliflexaceae</taxon>
    </lineage>
</organism>